<proteinExistence type="inferred from homology"/>
<dbReference type="Proteomes" id="UP000199199">
    <property type="component" value="Unassembled WGS sequence"/>
</dbReference>
<evidence type="ECO:0000256" key="4">
    <source>
        <dbReference type="SAM" id="MobiDB-lite"/>
    </source>
</evidence>
<keyword evidence="2" id="KW-0479">Metal-binding</keyword>
<evidence type="ECO:0000256" key="2">
    <source>
        <dbReference type="PIRSR" id="PIRSR603782-1"/>
    </source>
</evidence>
<keyword evidence="2" id="KW-0186">Copper</keyword>
<keyword evidence="3" id="KW-1015">Disulfide bond</keyword>
<comment type="similarity">
    <text evidence="1">Belongs to the SCO1/2 family.</text>
</comment>
<dbReference type="Pfam" id="PF02630">
    <property type="entry name" value="SCO1-SenC"/>
    <property type="match status" value="1"/>
</dbReference>
<evidence type="ECO:0000256" key="3">
    <source>
        <dbReference type="PIRSR" id="PIRSR603782-2"/>
    </source>
</evidence>
<sequence>MRRRTYLASVSATGAALAAGCLNGGILGAEAGSPDTVLGPPDRPGESENYAYPAYGQELPEVTVPSPLHDREVTTTEFEGDRHVMMTFVFTRCHGPCPRLASRLAHVQADAAENGYESEVMFMPVTFDPAYDTAEQLRTFSAERGADPDAENWQFLRPESHEAAQEVVNDTFGIGFEKTETYTEGTEGHGSNQSTDEQTNQSTDTQSSQSGDGEMQDMFTHVTLIILANKDGYVERAYSSQTMPGVSTIIDDLETVREGGDGGFL</sequence>
<dbReference type="SUPFAM" id="SSF52833">
    <property type="entry name" value="Thioredoxin-like"/>
    <property type="match status" value="1"/>
</dbReference>
<feature type="compositionally biased region" description="Low complexity" evidence="4">
    <location>
        <begin position="182"/>
        <end position="210"/>
    </location>
</feature>
<dbReference type="OrthoDB" id="27579at2157"/>
<protein>
    <submittedName>
        <fullName evidence="5">Protein SCO1/2</fullName>
    </submittedName>
</protein>
<evidence type="ECO:0000256" key="1">
    <source>
        <dbReference type="ARBA" id="ARBA00010996"/>
    </source>
</evidence>
<reference evidence="6" key="1">
    <citation type="submission" date="2016-10" db="EMBL/GenBank/DDBJ databases">
        <authorList>
            <person name="Varghese N."/>
            <person name="Submissions S."/>
        </authorList>
    </citation>
    <scope>NUCLEOTIDE SEQUENCE [LARGE SCALE GENOMIC DNA]</scope>
    <source>
        <strain evidence="6">DSM 22427</strain>
    </source>
</reference>
<dbReference type="GO" id="GO:0046872">
    <property type="term" value="F:metal ion binding"/>
    <property type="evidence" value="ECO:0007669"/>
    <property type="project" value="UniProtKB-KW"/>
</dbReference>
<evidence type="ECO:0000313" key="5">
    <source>
        <dbReference type="EMBL" id="SFS88624.1"/>
    </source>
</evidence>
<feature type="region of interest" description="Disordered" evidence="4">
    <location>
        <begin position="182"/>
        <end position="214"/>
    </location>
</feature>
<feature type="disulfide bond" description="Redox-active" evidence="3">
    <location>
        <begin position="93"/>
        <end position="97"/>
    </location>
</feature>
<feature type="binding site" evidence="2">
    <location>
        <position position="97"/>
    </location>
    <ligand>
        <name>Cu cation</name>
        <dbReference type="ChEBI" id="CHEBI:23378"/>
    </ligand>
</feature>
<accession>A0A1I6THF2</accession>
<dbReference type="PANTHER" id="PTHR12151:SF25">
    <property type="entry name" value="LINALOOL DEHYDRATASE_ISOMERASE DOMAIN-CONTAINING PROTEIN"/>
    <property type="match status" value="1"/>
</dbReference>
<keyword evidence="6" id="KW-1185">Reference proteome</keyword>
<dbReference type="InterPro" id="IPR003782">
    <property type="entry name" value="SCO1/SenC"/>
</dbReference>
<feature type="binding site" evidence="2">
    <location>
        <position position="93"/>
    </location>
    <ligand>
        <name>Cu cation</name>
        <dbReference type="ChEBI" id="CHEBI:23378"/>
    </ligand>
</feature>
<dbReference type="RefSeq" id="WP_175507200.1">
    <property type="nucleotide sequence ID" value="NZ_FOZS01000003.1"/>
</dbReference>
<dbReference type="InterPro" id="IPR036249">
    <property type="entry name" value="Thioredoxin-like_sf"/>
</dbReference>
<organism evidence="5 6">
    <name type="scientific">Halostagnicola kamekurae</name>
    <dbReference type="NCBI Taxonomy" id="619731"/>
    <lineage>
        <taxon>Archaea</taxon>
        <taxon>Methanobacteriati</taxon>
        <taxon>Methanobacteriota</taxon>
        <taxon>Stenosarchaea group</taxon>
        <taxon>Halobacteria</taxon>
        <taxon>Halobacteriales</taxon>
        <taxon>Natrialbaceae</taxon>
        <taxon>Halostagnicola</taxon>
    </lineage>
</organism>
<dbReference type="PROSITE" id="PS51257">
    <property type="entry name" value="PROKAR_LIPOPROTEIN"/>
    <property type="match status" value="1"/>
</dbReference>
<name>A0A1I6THF2_9EURY</name>
<dbReference type="AlphaFoldDB" id="A0A1I6THF2"/>
<dbReference type="Gene3D" id="3.40.30.10">
    <property type="entry name" value="Glutaredoxin"/>
    <property type="match status" value="1"/>
</dbReference>
<gene>
    <name evidence="5" type="ORF">SAMN04488556_3120</name>
</gene>
<evidence type="ECO:0000313" key="6">
    <source>
        <dbReference type="Proteomes" id="UP000199199"/>
    </source>
</evidence>
<dbReference type="EMBL" id="FOZS01000003">
    <property type="protein sequence ID" value="SFS88624.1"/>
    <property type="molecule type" value="Genomic_DNA"/>
</dbReference>
<dbReference type="PANTHER" id="PTHR12151">
    <property type="entry name" value="ELECTRON TRANSPORT PROTIN SCO1/SENC FAMILY MEMBER"/>
    <property type="match status" value="1"/>
</dbReference>